<dbReference type="Proteomes" id="UP000623681">
    <property type="component" value="Unassembled WGS sequence"/>
</dbReference>
<feature type="transmembrane region" description="Helical" evidence="1">
    <location>
        <begin position="87"/>
        <end position="105"/>
    </location>
</feature>
<comment type="caution">
    <text evidence="2">The sequence shown here is derived from an EMBL/GenBank/DDBJ whole genome shotgun (WGS) entry which is preliminary data.</text>
</comment>
<sequence>MKNLKINELIKIGLPVTLLYAILRVVGIGCPIKFLTGISCAGCGMTRAWIRVIHLDFKGAFYYHPLFFLPPIYLLLFLFRDKISKKIFVILIAIGVALFITVYVFRLVNPDGIVIDINIKNGFIYKFIKIIISGK</sequence>
<feature type="transmembrane region" description="Helical" evidence="1">
    <location>
        <begin position="62"/>
        <end position="80"/>
    </location>
</feature>
<proteinExistence type="predicted"/>
<protein>
    <submittedName>
        <fullName evidence="2">DUF2752 domain-containing protein</fullName>
    </submittedName>
</protein>
<evidence type="ECO:0000313" key="3">
    <source>
        <dbReference type="Proteomes" id="UP000623681"/>
    </source>
</evidence>
<accession>A0A937FJA9</accession>
<dbReference type="InterPro" id="IPR021215">
    <property type="entry name" value="DUF2752"/>
</dbReference>
<name>A0A937FJA9_9CLOT</name>
<organism evidence="2 3">
    <name type="scientific">Clostridium paridis</name>
    <dbReference type="NCBI Taxonomy" id="2803863"/>
    <lineage>
        <taxon>Bacteria</taxon>
        <taxon>Bacillati</taxon>
        <taxon>Bacillota</taxon>
        <taxon>Clostridia</taxon>
        <taxon>Eubacteriales</taxon>
        <taxon>Clostridiaceae</taxon>
        <taxon>Clostridium</taxon>
    </lineage>
</organism>
<dbReference type="Pfam" id="PF10825">
    <property type="entry name" value="DUF2752"/>
    <property type="match status" value="1"/>
</dbReference>
<reference evidence="2" key="1">
    <citation type="submission" date="2021-01" db="EMBL/GenBank/DDBJ databases">
        <title>Genome public.</title>
        <authorList>
            <person name="Liu C."/>
            <person name="Sun Q."/>
        </authorList>
    </citation>
    <scope>NUCLEOTIDE SEQUENCE</scope>
    <source>
        <strain evidence="2">YIM B02565</strain>
    </source>
</reference>
<evidence type="ECO:0000256" key="1">
    <source>
        <dbReference type="SAM" id="Phobius"/>
    </source>
</evidence>
<keyword evidence="1" id="KW-0812">Transmembrane</keyword>
<dbReference type="EMBL" id="JAESWA010000023">
    <property type="protein sequence ID" value="MBL4932806.1"/>
    <property type="molecule type" value="Genomic_DNA"/>
</dbReference>
<keyword evidence="1" id="KW-0472">Membrane</keyword>
<keyword evidence="1" id="KW-1133">Transmembrane helix</keyword>
<evidence type="ECO:0000313" key="2">
    <source>
        <dbReference type="EMBL" id="MBL4932806.1"/>
    </source>
</evidence>
<dbReference type="AlphaFoldDB" id="A0A937FJA9"/>
<dbReference type="RefSeq" id="WP_202768193.1">
    <property type="nucleotide sequence ID" value="NZ_JAESWA010000023.1"/>
</dbReference>
<feature type="transmembrane region" description="Helical" evidence="1">
    <location>
        <begin position="21"/>
        <end position="50"/>
    </location>
</feature>
<gene>
    <name evidence="2" type="ORF">JK634_13415</name>
</gene>
<keyword evidence="3" id="KW-1185">Reference proteome</keyword>